<reference evidence="3 4" key="1">
    <citation type="submission" date="2018-06" db="EMBL/GenBank/DDBJ databases">
        <authorList>
            <consortium name="Pathogen Informatics"/>
            <person name="Doyle S."/>
        </authorList>
    </citation>
    <scope>NUCLEOTIDE SEQUENCE [LARGE SCALE GENOMIC DNA]</scope>
    <source>
        <strain evidence="3 4">NCTC13149</strain>
    </source>
</reference>
<keyword evidence="1" id="KW-0488">Methylation</keyword>
<dbReference type="RefSeq" id="WP_019034880.1">
    <property type="nucleotide sequence ID" value="NZ_UGSZ01000001.1"/>
</dbReference>
<dbReference type="Proteomes" id="UP000255517">
    <property type="component" value="Unassembled WGS sequence"/>
</dbReference>
<evidence type="ECO:0000256" key="1">
    <source>
        <dbReference type="ARBA" id="ARBA00022481"/>
    </source>
</evidence>
<keyword evidence="2" id="KW-0472">Membrane</keyword>
<keyword evidence="2" id="KW-0812">Transmembrane</keyword>
<dbReference type="PRINTS" id="PR00813">
    <property type="entry name" value="BCTERIALGSPG"/>
</dbReference>
<keyword evidence="2" id="KW-1133">Transmembrane helix</keyword>
<dbReference type="InterPro" id="IPR045584">
    <property type="entry name" value="Pilin-like"/>
</dbReference>
<sequence length="128" mass="13715">MKKLLNKKKKGFTLLELVIVISIIAILITMAALSYRGTNLRAQAAAHNSNVKTIKNAAVLYLIDNPESTSITVSDLKDYLEDADKIKPAKGSGADSFSINVTEGKITVSPGLVKVENNKIVADNTTGK</sequence>
<dbReference type="NCBIfam" id="TIGR02532">
    <property type="entry name" value="IV_pilin_GFxxxE"/>
    <property type="match status" value="1"/>
</dbReference>
<gene>
    <name evidence="3" type="ORF">NCTC13149_01026</name>
</gene>
<dbReference type="OrthoDB" id="1699047at2"/>
<dbReference type="SUPFAM" id="SSF54523">
    <property type="entry name" value="Pili subunits"/>
    <property type="match status" value="1"/>
</dbReference>
<proteinExistence type="predicted"/>
<dbReference type="InterPro" id="IPR000983">
    <property type="entry name" value="Bac_GSPG_pilin"/>
</dbReference>
<dbReference type="STRING" id="1122949.GCA_000378725_01135"/>
<organism evidence="3 4">
    <name type="scientific">Peptoniphilus lacrimalis</name>
    <dbReference type="NCBI Taxonomy" id="33031"/>
    <lineage>
        <taxon>Bacteria</taxon>
        <taxon>Bacillati</taxon>
        <taxon>Bacillota</taxon>
        <taxon>Tissierellia</taxon>
        <taxon>Tissierellales</taxon>
        <taxon>Peptoniphilaceae</taxon>
        <taxon>Peptoniphilus</taxon>
    </lineage>
</organism>
<dbReference type="Pfam" id="PF07963">
    <property type="entry name" value="N_methyl"/>
    <property type="match status" value="1"/>
</dbReference>
<evidence type="ECO:0000313" key="3">
    <source>
        <dbReference type="EMBL" id="SUB57193.1"/>
    </source>
</evidence>
<dbReference type="GO" id="GO:0015628">
    <property type="term" value="P:protein secretion by the type II secretion system"/>
    <property type="evidence" value="ECO:0007669"/>
    <property type="project" value="InterPro"/>
</dbReference>
<evidence type="ECO:0000256" key="2">
    <source>
        <dbReference type="SAM" id="Phobius"/>
    </source>
</evidence>
<accession>A0A379C4P3</accession>
<dbReference type="Gene3D" id="3.30.700.10">
    <property type="entry name" value="Glycoprotein, Type 4 Pilin"/>
    <property type="match status" value="1"/>
</dbReference>
<dbReference type="PROSITE" id="PS00409">
    <property type="entry name" value="PROKAR_NTER_METHYL"/>
    <property type="match status" value="1"/>
</dbReference>
<feature type="transmembrane region" description="Helical" evidence="2">
    <location>
        <begin position="12"/>
        <end position="35"/>
    </location>
</feature>
<dbReference type="GO" id="GO:0015627">
    <property type="term" value="C:type II protein secretion system complex"/>
    <property type="evidence" value="ECO:0007669"/>
    <property type="project" value="InterPro"/>
</dbReference>
<dbReference type="AlphaFoldDB" id="A0A379C4P3"/>
<dbReference type="InterPro" id="IPR012902">
    <property type="entry name" value="N_methyl_site"/>
</dbReference>
<protein>
    <submittedName>
        <fullName evidence="3">Tfp pilus assembly protein PilE</fullName>
    </submittedName>
</protein>
<evidence type="ECO:0000313" key="4">
    <source>
        <dbReference type="Proteomes" id="UP000255517"/>
    </source>
</evidence>
<dbReference type="EMBL" id="UGSZ01000001">
    <property type="protein sequence ID" value="SUB57193.1"/>
    <property type="molecule type" value="Genomic_DNA"/>
</dbReference>
<name>A0A379C4P3_9FIRM</name>